<protein>
    <recommendedName>
        <fullName evidence="1">ARB-07466-like C-terminal domain-containing protein</fullName>
    </recommendedName>
</protein>
<dbReference type="Proteomes" id="UP000294894">
    <property type="component" value="Chromosome"/>
</dbReference>
<sequence>MAISHKRDTDARRFPLTKPKAAFVAAPLALVATLSTVGMGVWAADSDTGDMLLSSNQAAISQAGETTDSDAVDVSERPQVVSRSAERIVPEEPWEDLLEKPAVAKAIKQADTKLWTTAPLNLWVTPGEDAAKKGVLEESKKVLVTGREAAGRVEVVLDGEARWVTSGYLTDENPNAVSADGSSEGGAPALGGSCTNGTAVDGQPNIIAVHEAVCAAFPEITTYGTYRSDGEHSQGLAIDIMVSGSRGWEVAEFVRANYSALGVNYVMYSQKIWSVDRSAEGWRYVEDRGSVTANHYDHVHVTTY</sequence>
<evidence type="ECO:0000313" key="2">
    <source>
        <dbReference type="EMBL" id="QBR91609.1"/>
    </source>
</evidence>
<evidence type="ECO:0000313" key="3">
    <source>
        <dbReference type="Proteomes" id="UP000294894"/>
    </source>
</evidence>
<dbReference type="AlphaFoldDB" id="A0A4P7GIR3"/>
<dbReference type="OrthoDB" id="2989771at2"/>
<keyword evidence="3" id="KW-1185">Reference proteome</keyword>
<accession>A0A4P7GIR3</accession>
<dbReference type="KEGG" id="noy:EXE57_04515"/>
<dbReference type="RefSeq" id="WP_135074394.1">
    <property type="nucleotide sequence ID" value="NZ_CP038267.1"/>
</dbReference>
<name>A0A4P7GIR3_9ACTN</name>
<organism evidence="2 3">
    <name type="scientific">Nocardioides euryhalodurans</name>
    <dbReference type="NCBI Taxonomy" id="2518370"/>
    <lineage>
        <taxon>Bacteria</taxon>
        <taxon>Bacillati</taxon>
        <taxon>Actinomycetota</taxon>
        <taxon>Actinomycetes</taxon>
        <taxon>Propionibacteriales</taxon>
        <taxon>Nocardioidaceae</taxon>
        <taxon>Nocardioides</taxon>
    </lineage>
</organism>
<dbReference type="InterPro" id="IPR058593">
    <property type="entry name" value="ARB_07466-like_C"/>
</dbReference>
<proteinExistence type="predicted"/>
<evidence type="ECO:0000259" key="1">
    <source>
        <dbReference type="Pfam" id="PF26571"/>
    </source>
</evidence>
<feature type="domain" description="ARB-07466-like C-terminal" evidence="1">
    <location>
        <begin position="203"/>
        <end position="296"/>
    </location>
</feature>
<reference evidence="2 3" key="1">
    <citation type="submission" date="2019-03" db="EMBL/GenBank/DDBJ databases">
        <title>Three New Species of Nocardioides, Nocardioides euryhalodurans sp. nov., Nocardioides seonyuensis sp. nov. and Nocardioides eburneoflavus sp. nov., Iolated from Soil.</title>
        <authorList>
            <person name="Roh S.G."/>
            <person name="Lee C."/>
            <person name="Kim M.-K."/>
            <person name="Kim S.B."/>
        </authorList>
    </citation>
    <scope>NUCLEOTIDE SEQUENCE [LARGE SCALE GENOMIC DNA]</scope>
    <source>
        <strain evidence="2 3">MMS17-SY117</strain>
    </source>
</reference>
<dbReference type="EMBL" id="CP038267">
    <property type="protein sequence ID" value="QBR91609.1"/>
    <property type="molecule type" value="Genomic_DNA"/>
</dbReference>
<dbReference type="Pfam" id="PF26571">
    <property type="entry name" value="VldE"/>
    <property type="match status" value="1"/>
</dbReference>
<gene>
    <name evidence="2" type="ORF">EXE57_04515</name>
</gene>